<organism evidence="1 2">
    <name type="scientific">Crotalaria pallida</name>
    <name type="common">Smooth rattlebox</name>
    <name type="synonym">Crotalaria striata</name>
    <dbReference type="NCBI Taxonomy" id="3830"/>
    <lineage>
        <taxon>Eukaryota</taxon>
        <taxon>Viridiplantae</taxon>
        <taxon>Streptophyta</taxon>
        <taxon>Embryophyta</taxon>
        <taxon>Tracheophyta</taxon>
        <taxon>Spermatophyta</taxon>
        <taxon>Magnoliopsida</taxon>
        <taxon>eudicotyledons</taxon>
        <taxon>Gunneridae</taxon>
        <taxon>Pentapetalae</taxon>
        <taxon>rosids</taxon>
        <taxon>fabids</taxon>
        <taxon>Fabales</taxon>
        <taxon>Fabaceae</taxon>
        <taxon>Papilionoideae</taxon>
        <taxon>50 kb inversion clade</taxon>
        <taxon>genistoids sensu lato</taxon>
        <taxon>core genistoids</taxon>
        <taxon>Crotalarieae</taxon>
        <taxon>Crotalaria</taxon>
    </lineage>
</organism>
<evidence type="ECO:0000313" key="2">
    <source>
        <dbReference type="Proteomes" id="UP001372338"/>
    </source>
</evidence>
<comment type="caution">
    <text evidence="1">The sequence shown here is derived from an EMBL/GenBank/DDBJ whole genome shotgun (WGS) entry which is preliminary data.</text>
</comment>
<proteinExistence type="predicted"/>
<accession>A0AAN9ER59</accession>
<keyword evidence="2" id="KW-1185">Reference proteome</keyword>
<protein>
    <submittedName>
        <fullName evidence="1">Uncharacterized protein</fullName>
    </submittedName>
</protein>
<reference evidence="1 2" key="1">
    <citation type="submission" date="2024-01" db="EMBL/GenBank/DDBJ databases">
        <title>The genomes of 5 underutilized Papilionoideae crops provide insights into root nodulation and disease resistanc.</title>
        <authorList>
            <person name="Yuan L."/>
        </authorList>
    </citation>
    <scope>NUCLEOTIDE SEQUENCE [LARGE SCALE GENOMIC DNA]</scope>
    <source>
        <strain evidence="1">ZHUSHIDOU_FW_LH</strain>
        <tissue evidence="1">Leaf</tissue>
    </source>
</reference>
<gene>
    <name evidence="1" type="ORF">RIF29_27304</name>
</gene>
<name>A0AAN9ER59_CROPI</name>
<dbReference type="AlphaFoldDB" id="A0AAN9ER59"/>
<dbReference type="EMBL" id="JAYWIO010000005">
    <property type="protein sequence ID" value="KAK7261001.1"/>
    <property type="molecule type" value="Genomic_DNA"/>
</dbReference>
<dbReference type="Proteomes" id="UP001372338">
    <property type="component" value="Unassembled WGS sequence"/>
</dbReference>
<sequence>MMLHYRVPEATVSLTTSLHHMLPPRGSLNAYHRANRHEPRLSVTVSASSSIRIETVDQVAMAFMTSDNLLRQHGPNHDGGGEALDDDGGDDVLAYGGEVEVVCSVVMGGVDCALDDGEALASCFLMS</sequence>
<evidence type="ECO:0000313" key="1">
    <source>
        <dbReference type="EMBL" id="KAK7261001.1"/>
    </source>
</evidence>